<comment type="similarity">
    <text evidence="1 2">Belongs to the arylamine N-acetyltransferase family.</text>
</comment>
<dbReference type="Pfam" id="PF00797">
    <property type="entry name" value="Acetyltransf_2"/>
    <property type="match status" value="1"/>
</dbReference>
<protein>
    <submittedName>
        <fullName evidence="3">Arylamine N-acetyltransferase 2</fullName>
    </submittedName>
</protein>
<dbReference type="SUPFAM" id="SSF54001">
    <property type="entry name" value="Cysteine proteinases"/>
    <property type="match status" value="1"/>
</dbReference>
<accession>A0AAD4KMV0</accession>
<comment type="caution">
    <text evidence="3">The sequence shown here is derived from an EMBL/GenBank/DDBJ whole genome shotgun (WGS) entry which is preliminary data.</text>
</comment>
<reference evidence="3" key="1">
    <citation type="submission" date="2021-12" db="EMBL/GenBank/DDBJ databases">
        <title>Convergent genome expansion in fungi linked to evolution of root-endophyte symbiosis.</title>
        <authorList>
            <consortium name="DOE Joint Genome Institute"/>
            <person name="Ke Y.-H."/>
            <person name="Bonito G."/>
            <person name="Liao H.-L."/>
            <person name="Looney B."/>
            <person name="Rojas-Flechas A."/>
            <person name="Nash J."/>
            <person name="Hameed K."/>
            <person name="Schadt C."/>
            <person name="Martin F."/>
            <person name="Crous P.W."/>
            <person name="Miettinen O."/>
            <person name="Magnuson J.K."/>
            <person name="Labbe J."/>
            <person name="Jacobson D."/>
            <person name="Doktycz M.J."/>
            <person name="Veneault-Fourrey C."/>
            <person name="Kuo A."/>
            <person name="Mondo S."/>
            <person name="Calhoun S."/>
            <person name="Riley R."/>
            <person name="Ohm R."/>
            <person name="LaButti K."/>
            <person name="Andreopoulos B."/>
            <person name="Pangilinan J."/>
            <person name="Nolan M."/>
            <person name="Tritt A."/>
            <person name="Clum A."/>
            <person name="Lipzen A."/>
            <person name="Daum C."/>
            <person name="Barry K."/>
            <person name="Grigoriev I.V."/>
            <person name="Vilgalys R."/>
        </authorList>
    </citation>
    <scope>NUCLEOTIDE SEQUENCE</scope>
    <source>
        <strain evidence="3">PMI_201</strain>
    </source>
</reference>
<dbReference type="AlphaFoldDB" id="A0AAD4KMV0"/>
<evidence type="ECO:0000256" key="2">
    <source>
        <dbReference type="RuleBase" id="RU003452"/>
    </source>
</evidence>
<dbReference type="PRINTS" id="PR01543">
    <property type="entry name" value="ANATRNSFRASE"/>
</dbReference>
<evidence type="ECO:0000256" key="1">
    <source>
        <dbReference type="ARBA" id="ARBA00006547"/>
    </source>
</evidence>
<dbReference type="PANTHER" id="PTHR11786:SF0">
    <property type="entry name" value="ARYLAMINE N-ACETYLTRANSFERASE 4-RELATED"/>
    <property type="match status" value="1"/>
</dbReference>
<dbReference type="InterPro" id="IPR001447">
    <property type="entry name" value="Arylamine_N-AcTrfase"/>
</dbReference>
<dbReference type="Proteomes" id="UP001201262">
    <property type="component" value="Unassembled WGS sequence"/>
</dbReference>
<name>A0AAD4KMV0_9EURO</name>
<sequence length="342" mass="39341">MKFTQIDIDRYFDRIHLPLNIRQKFEHSAGGTDPECQLQALTSLLHYHLGAIPYENSSLHYSRHQAIELTVASIYEKIVHRGHGGVCTQVNTLFSELLIALGYKLYTTAARVNRAASAAAVNNNSAKTRFGTLSHMLIIVDINGQEYLVDAAFGPHAPTVPVPMKEGLEFTDMGSRRGRLISAPLDQHRAQHLKHWRLQFRWKEESIWMDSYAFSEIEFTSNDYHALERQAKTDRRMWFMTRVMAFRHLLDKESAAPIGFIMLWENELRRKVHGHYETLDLHSEEERISVLENLFGVFLDDDEKAEIIGTVSYIKPKPRTSCTVLRRSSGNDVENTEIKSRL</sequence>
<keyword evidence="2" id="KW-0012">Acyltransferase</keyword>
<keyword evidence="2" id="KW-0808">Transferase</keyword>
<dbReference type="EMBL" id="JAJTJA010000008">
    <property type="protein sequence ID" value="KAH8695206.1"/>
    <property type="molecule type" value="Genomic_DNA"/>
</dbReference>
<evidence type="ECO:0000313" key="4">
    <source>
        <dbReference type="Proteomes" id="UP001201262"/>
    </source>
</evidence>
<dbReference type="PANTHER" id="PTHR11786">
    <property type="entry name" value="N-HYDROXYARYLAMINE O-ACETYLTRANSFERASE"/>
    <property type="match status" value="1"/>
</dbReference>
<keyword evidence="4" id="KW-1185">Reference proteome</keyword>
<gene>
    <name evidence="3" type="ORF">BGW36DRAFT_299328</name>
</gene>
<dbReference type="RefSeq" id="XP_046070348.1">
    <property type="nucleotide sequence ID" value="XM_046211521.1"/>
</dbReference>
<organism evidence="3 4">
    <name type="scientific">Talaromyces proteolyticus</name>
    <dbReference type="NCBI Taxonomy" id="1131652"/>
    <lineage>
        <taxon>Eukaryota</taxon>
        <taxon>Fungi</taxon>
        <taxon>Dikarya</taxon>
        <taxon>Ascomycota</taxon>
        <taxon>Pezizomycotina</taxon>
        <taxon>Eurotiomycetes</taxon>
        <taxon>Eurotiomycetidae</taxon>
        <taxon>Eurotiales</taxon>
        <taxon>Trichocomaceae</taxon>
        <taxon>Talaromyces</taxon>
        <taxon>Talaromyces sect. Bacilispori</taxon>
    </lineage>
</organism>
<dbReference type="InterPro" id="IPR038765">
    <property type="entry name" value="Papain-like_cys_pep_sf"/>
</dbReference>
<dbReference type="GO" id="GO:0016407">
    <property type="term" value="F:acetyltransferase activity"/>
    <property type="evidence" value="ECO:0007669"/>
    <property type="project" value="InterPro"/>
</dbReference>
<dbReference type="Gene3D" id="3.30.2140.20">
    <property type="match status" value="1"/>
</dbReference>
<dbReference type="InterPro" id="IPR053710">
    <property type="entry name" value="Arylamine_NAT_domain_sf"/>
</dbReference>
<proteinExistence type="inferred from homology"/>
<evidence type="ECO:0000313" key="3">
    <source>
        <dbReference type="EMBL" id="KAH8695206.1"/>
    </source>
</evidence>
<dbReference type="GeneID" id="70241808"/>